<dbReference type="PRINTS" id="PR01438">
    <property type="entry name" value="UNVRSLSTRESS"/>
</dbReference>
<dbReference type="OrthoDB" id="267918at2"/>
<dbReference type="Proteomes" id="UP000222106">
    <property type="component" value="Unassembled WGS sequence"/>
</dbReference>
<dbReference type="CDD" id="cd00293">
    <property type="entry name" value="USP-like"/>
    <property type="match status" value="1"/>
</dbReference>
<feature type="domain" description="UspA" evidence="2">
    <location>
        <begin position="153"/>
        <end position="289"/>
    </location>
</feature>
<organism evidence="3 4">
    <name type="scientific">Georgenia soli</name>
    <dbReference type="NCBI Taxonomy" id="638953"/>
    <lineage>
        <taxon>Bacteria</taxon>
        <taxon>Bacillati</taxon>
        <taxon>Actinomycetota</taxon>
        <taxon>Actinomycetes</taxon>
        <taxon>Micrococcales</taxon>
        <taxon>Bogoriellaceae</taxon>
        <taxon>Georgenia</taxon>
    </lineage>
</organism>
<dbReference type="InterPro" id="IPR014729">
    <property type="entry name" value="Rossmann-like_a/b/a_fold"/>
</dbReference>
<dbReference type="EMBL" id="PDJI01000004">
    <property type="protein sequence ID" value="PFG39556.1"/>
    <property type="molecule type" value="Genomic_DNA"/>
</dbReference>
<comment type="caution">
    <text evidence="3">The sequence shown here is derived from an EMBL/GenBank/DDBJ whole genome shotgun (WGS) entry which is preliminary data.</text>
</comment>
<dbReference type="PANTHER" id="PTHR46268:SF6">
    <property type="entry name" value="UNIVERSAL STRESS PROTEIN UP12"/>
    <property type="match status" value="1"/>
</dbReference>
<proteinExistence type="inferred from homology"/>
<dbReference type="AlphaFoldDB" id="A0A2A9ELS7"/>
<evidence type="ECO:0000313" key="4">
    <source>
        <dbReference type="Proteomes" id="UP000222106"/>
    </source>
</evidence>
<name>A0A2A9ELS7_9MICO</name>
<evidence type="ECO:0000256" key="1">
    <source>
        <dbReference type="ARBA" id="ARBA00008791"/>
    </source>
</evidence>
<keyword evidence="4" id="KW-1185">Reference proteome</keyword>
<evidence type="ECO:0000259" key="2">
    <source>
        <dbReference type="Pfam" id="PF00582"/>
    </source>
</evidence>
<dbReference type="InterPro" id="IPR006016">
    <property type="entry name" value="UspA"/>
</dbReference>
<dbReference type="PANTHER" id="PTHR46268">
    <property type="entry name" value="STRESS RESPONSE PROTEIN NHAX"/>
    <property type="match status" value="1"/>
</dbReference>
<dbReference type="RefSeq" id="WP_098483638.1">
    <property type="nucleotide sequence ID" value="NZ_PDJI01000004.1"/>
</dbReference>
<dbReference type="Pfam" id="PF00582">
    <property type="entry name" value="Usp"/>
    <property type="match status" value="2"/>
</dbReference>
<sequence>MSEELQVPAGAVVVGVDGSQRSVRAAEWAADEAQLWGTPLHLLYVLEWPAVAEGDDPGVTADVRTGAERLLAEQVERLTGDHPGLEVTGQVTVSQPAVALVEASRSAAVVVVGARGLGRFTGPLLGSVSQKVAAHAHGPVVVVREQVGELPGPVVVGADPLDPPTEALHLAFEEARRRGVGVRVVKGAGRRFAGGAQAPDSARMKLARQLEEAHERLRQVVDEVAAEFPGVDVELTESTSYPADAIVEEAGAESLVVVGSRGRGGLAGVLLGSVSRGVLHRAVAVLVVRVEPSRSGAT</sequence>
<reference evidence="3 4" key="1">
    <citation type="submission" date="2017-10" db="EMBL/GenBank/DDBJ databases">
        <title>Sequencing the genomes of 1000 actinobacteria strains.</title>
        <authorList>
            <person name="Klenk H.-P."/>
        </authorList>
    </citation>
    <scope>NUCLEOTIDE SEQUENCE [LARGE SCALE GENOMIC DNA]</scope>
    <source>
        <strain evidence="3 4">DSM 21838</strain>
    </source>
</reference>
<dbReference type="Gene3D" id="3.40.50.620">
    <property type="entry name" value="HUPs"/>
    <property type="match status" value="2"/>
</dbReference>
<evidence type="ECO:0000313" key="3">
    <source>
        <dbReference type="EMBL" id="PFG39556.1"/>
    </source>
</evidence>
<dbReference type="SUPFAM" id="SSF52402">
    <property type="entry name" value="Adenine nucleotide alpha hydrolases-like"/>
    <property type="match status" value="2"/>
</dbReference>
<gene>
    <name evidence="3" type="ORF">ATJ97_2066</name>
</gene>
<feature type="domain" description="UspA" evidence="2">
    <location>
        <begin position="12"/>
        <end position="144"/>
    </location>
</feature>
<comment type="similarity">
    <text evidence="1">Belongs to the universal stress protein A family.</text>
</comment>
<accession>A0A2A9ELS7</accession>
<protein>
    <submittedName>
        <fullName evidence="3">Nucleotide-binding universal stress UspA family protein</fullName>
    </submittedName>
</protein>
<dbReference type="InterPro" id="IPR006015">
    <property type="entry name" value="Universal_stress_UspA"/>
</dbReference>